<gene>
    <name evidence="2" type="ORF">ABC977_11985</name>
</gene>
<dbReference type="Proteomes" id="UP001564408">
    <property type="component" value="Unassembled WGS sequence"/>
</dbReference>
<keyword evidence="3" id="KW-1185">Reference proteome</keyword>
<accession>A0ABV4BF07</accession>
<organism evidence="2 3">
    <name type="scientific">Thioalkalicoccus limnaeus</name>
    <dbReference type="NCBI Taxonomy" id="120681"/>
    <lineage>
        <taxon>Bacteria</taxon>
        <taxon>Pseudomonadati</taxon>
        <taxon>Pseudomonadota</taxon>
        <taxon>Gammaproteobacteria</taxon>
        <taxon>Chromatiales</taxon>
        <taxon>Chromatiaceae</taxon>
        <taxon>Thioalkalicoccus</taxon>
    </lineage>
</organism>
<name>A0ABV4BF07_9GAMM</name>
<evidence type="ECO:0000313" key="2">
    <source>
        <dbReference type="EMBL" id="MEY6433121.1"/>
    </source>
</evidence>
<evidence type="ECO:0000256" key="1">
    <source>
        <dbReference type="SAM" id="MobiDB-lite"/>
    </source>
</evidence>
<proteinExistence type="predicted"/>
<feature type="compositionally biased region" description="Basic and acidic residues" evidence="1">
    <location>
        <begin position="207"/>
        <end position="221"/>
    </location>
</feature>
<dbReference type="EMBL" id="JBDKXB010000015">
    <property type="protein sequence ID" value="MEY6433121.1"/>
    <property type="molecule type" value="Genomic_DNA"/>
</dbReference>
<feature type="region of interest" description="Disordered" evidence="1">
    <location>
        <begin position="183"/>
        <end position="227"/>
    </location>
</feature>
<comment type="caution">
    <text evidence="2">The sequence shown here is derived from an EMBL/GenBank/DDBJ whole genome shotgun (WGS) entry which is preliminary data.</text>
</comment>
<sequence length="227" mass="25543">MLHKDYYRLGDVADAWRCTVDDILHHFLHGRINLGVVFHQETLHGLNNEFETVGIYSVSGVLSPPRCIAETWELGDDTPTEAGGFAPHTEYPPDIHAACYMDESEFPAPWPWAAGRNHDNPETDHDKIAMFVVSPNRLITIKRTDLVVHAAERTRIESMPGFVVASQPTPGRWAHDALLNRWWPKEEQEEPPEDSKNDAKGPTFEGGCERSKNSLPRKESPLKTGLA</sequence>
<dbReference type="RefSeq" id="WP_369667503.1">
    <property type="nucleotide sequence ID" value="NZ_JBDKXB010000015.1"/>
</dbReference>
<evidence type="ECO:0000313" key="3">
    <source>
        <dbReference type="Proteomes" id="UP001564408"/>
    </source>
</evidence>
<protein>
    <submittedName>
        <fullName evidence="2">Uncharacterized protein</fullName>
    </submittedName>
</protein>
<reference evidence="2 3" key="1">
    <citation type="submission" date="2024-05" db="EMBL/GenBank/DDBJ databases">
        <title>Genome Sequence and Characterization of the New Strain Purple Sulfur Bacterium of Genus Thioalkalicoccus.</title>
        <authorList>
            <person name="Bryantseva I.A."/>
            <person name="Kyndt J.A."/>
            <person name="Imhoff J.F."/>
        </authorList>
    </citation>
    <scope>NUCLEOTIDE SEQUENCE [LARGE SCALE GENOMIC DNA]</scope>
    <source>
        <strain evidence="2 3">Um2</strain>
    </source>
</reference>